<dbReference type="AlphaFoldDB" id="A0A9I9E825"/>
<sequence>MIEMKAMKDEMIEMKALMSSSFDKVSITTVKLSASY</sequence>
<dbReference type="EnsemblPlants" id="MELO3C029981.2.1">
    <property type="protein sequence ID" value="MELO3C029981.2.1"/>
    <property type="gene ID" value="MELO3C029981.2"/>
</dbReference>
<organism evidence="1">
    <name type="scientific">Cucumis melo</name>
    <name type="common">Muskmelon</name>
    <dbReference type="NCBI Taxonomy" id="3656"/>
    <lineage>
        <taxon>Eukaryota</taxon>
        <taxon>Viridiplantae</taxon>
        <taxon>Streptophyta</taxon>
        <taxon>Embryophyta</taxon>
        <taxon>Tracheophyta</taxon>
        <taxon>Spermatophyta</taxon>
        <taxon>Magnoliopsida</taxon>
        <taxon>eudicotyledons</taxon>
        <taxon>Gunneridae</taxon>
        <taxon>Pentapetalae</taxon>
        <taxon>rosids</taxon>
        <taxon>fabids</taxon>
        <taxon>Cucurbitales</taxon>
        <taxon>Cucurbitaceae</taxon>
        <taxon>Benincaseae</taxon>
        <taxon>Cucumis</taxon>
    </lineage>
</organism>
<dbReference type="Gramene" id="MELO3C029981.2.1">
    <property type="protein sequence ID" value="MELO3C029981.2.1"/>
    <property type="gene ID" value="MELO3C029981.2"/>
</dbReference>
<evidence type="ECO:0000313" key="1">
    <source>
        <dbReference type="EnsemblPlants" id="MELO3C029981.2.1"/>
    </source>
</evidence>
<proteinExistence type="predicted"/>
<reference evidence="1" key="1">
    <citation type="submission" date="2023-03" db="UniProtKB">
        <authorList>
            <consortium name="EnsemblPlants"/>
        </authorList>
    </citation>
    <scope>IDENTIFICATION</scope>
</reference>
<accession>A0A9I9E825</accession>
<name>A0A9I9E825_CUCME</name>
<protein>
    <submittedName>
        <fullName evidence="1">Uncharacterized protein</fullName>
    </submittedName>
</protein>